<keyword evidence="3" id="KW-1185">Reference proteome</keyword>
<dbReference type="FunCoup" id="G0MLH5">
    <property type="interactions" value="967"/>
</dbReference>
<dbReference type="OrthoDB" id="5858416at2759"/>
<dbReference type="EMBL" id="GL379799">
    <property type="protein sequence ID" value="EGT34837.1"/>
    <property type="molecule type" value="Genomic_DNA"/>
</dbReference>
<dbReference type="GO" id="GO:0033061">
    <property type="term" value="C:DNA recombinase mediator complex"/>
    <property type="evidence" value="ECO:0007669"/>
    <property type="project" value="EnsemblMetazoa"/>
</dbReference>
<protein>
    <submittedName>
        <fullName evidence="2">Uncharacterized protein</fullName>
    </submittedName>
</protein>
<organism evidence="3">
    <name type="scientific">Caenorhabditis brenneri</name>
    <name type="common">Nematode worm</name>
    <dbReference type="NCBI Taxonomy" id="135651"/>
    <lineage>
        <taxon>Eukaryota</taxon>
        <taxon>Metazoa</taxon>
        <taxon>Ecdysozoa</taxon>
        <taxon>Nematoda</taxon>
        <taxon>Chromadorea</taxon>
        <taxon>Rhabditida</taxon>
        <taxon>Rhabditina</taxon>
        <taxon>Rhabditomorpha</taxon>
        <taxon>Rhabditoidea</taxon>
        <taxon>Rhabditidae</taxon>
        <taxon>Peloderinae</taxon>
        <taxon>Caenorhabditis</taxon>
    </lineage>
</organism>
<dbReference type="HOGENOM" id="CLU_1338593_0_0_1"/>
<reference evidence="3" key="1">
    <citation type="submission" date="2011-07" db="EMBL/GenBank/DDBJ databases">
        <authorList>
            <consortium name="Caenorhabditis brenneri Sequencing and Analysis Consortium"/>
            <person name="Wilson R.K."/>
        </authorList>
    </citation>
    <scope>NUCLEOTIDE SEQUENCE [LARGE SCALE GENOMIC DNA]</scope>
    <source>
        <strain evidence="3">PB2801</strain>
    </source>
</reference>
<accession>G0MLH5</accession>
<gene>
    <name evidence="2" type="ORF">CAEBREN_04197</name>
</gene>
<dbReference type="OMA" id="FWARRKA"/>
<sequence length="205" mass="23353">MSELCDSLSVVFTDSPRIEDHLFAKAIRWADQNPEDIIFWARRKALERIPDVDVDWSSKVRALRSIRFGYNKSNLLRGCIDEAIKMESDIAAIICSIKLPKTCSQMGSLLASLAAFCHGNDGRAVVVIDLREEEEEKDDDKQDETDPFENSDFLDEEEEKTGEFKTTEISQEDKDKFLKKLKLVSGIYTKNVLTFDGDTFLNVCL</sequence>
<feature type="region of interest" description="Disordered" evidence="1">
    <location>
        <begin position="133"/>
        <end position="167"/>
    </location>
</feature>
<name>G0MLH5_CAEBE</name>
<evidence type="ECO:0000313" key="3">
    <source>
        <dbReference type="Proteomes" id="UP000008068"/>
    </source>
</evidence>
<dbReference type="InParanoid" id="G0MLH5"/>
<proteinExistence type="predicted"/>
<dbReference type="Proteomes" id="UP000008068">
    <property type="component" value="Unassembled WGS sequence"/>
</dbReference>
<evidence type="ECO:0000256" key="1">
    <source>
        <dbReference type="SAM" id="MobiDB-lite"/>
    </source>
</evidence>
<dbReference type="eggNOG" id="ENOG502THIP">
    <property type="taxonomic scope" value="Eukaryota"/>
</dbReference>
<feature type="compositionally biased region" description="Acidic residues" evidence="1">
    <location>
        <begin position="133"/>
        <end position="160"/>
    </location>
</feature>
<dbReference type="STRING" id="135651.G0MLH5"/>
<dbReference type="AlphaFoldDB" id="G0MLH5"/>
<evidence type="ECO:0000313" key="2">
    <source>
        <dbReference type="EMBL" id="EGT34837.1"/>
    </source>
</evidence>